<evidence type="ECO:0000313" key="3">
    <source>
        <dbReference type="Proteomes" id="UP000182149"/>
    </source>
</evidence>
<dbReference type="EMBL" id="JXKD01000005">
    <property type="protein sequence ID" value="OJG11020.1"/>
    <property type="molecule type" value="Genomic_DNA"/>
</dbReference>
<protein>
    <submittedName>
        <fullName evidence="2">Butirosin biosynthesis protein BtrG</fullName>
    </submittedName>
</protein>
<dbReference type="InterPro" id="IPR009288">
    <property type="entry name" value="AIG2-like_dom"/>
</dbReference>
<dbReference type="Gene3D" id="3.10.490.10">
    <property type="entry name" value="Gamma-glutamyl cyclotransferase-like"/>
    <property type="match status" value="1"/>
</dbReference>
<sequence length="159" mass="18955">MNHELSKTLPLFTYGSLMENFFNYELYLKDRIKEKPQKARMKGELYHLDTKGYPALLPGSQWVYGEVLELLDFEQDIQVLDQLEGFNQGVPNEYHREKTTVYGWNETTQSYDRPLTAYVYRYAVEHDPTFEQHRILLATGDWRHYMEKNTTKTSEKQES</sequence>
<gene>
    <name evidence="2" type="ORF">RU93_GL001893</name>
</gene>
<dbReference type="SUPFAM" id="SSF110857">
    <property type="entry name" value="Gamma-glutamyl cyclotransferase-like"/>
    <property type="match status" value="1"/>
</dbReference>
<dbReference type="InterPro" id="IPR036568">
    <property type="entry name" value="GGCT-like_sf"/>
</dbReference>
<dbReference type="CDD" id="cd06661">
    <property type="entry name" value="GGCT_like"/>
    <property type="match status" value="1"/>
</dbReference>
<proteinExistence type="predicted"/>
<dbReference type="OrthoDB" id="8538589at2"/>
<dbReference type="AlphaFoldDB" id="A0A1L8QU47"/>
<keyword evidence="3" id="KW-1185">Reference proteome</keyword>
<organism evidence="2 3">
    <name type="scientific">Enterococcus aquimarinus</name>
    <dbReference type="NCBI Taxonomy" id="328396"/>
    <lineage>
        <taxon>Bacteria</taxon>
        <taxon>Bacillati</taxon>
        <taxon>Bacillota</taxon>
        <taxon>Bacilli</taxon>
        <taxon>Lactobacillales</taxon>
        <taxon>Enterococcaceae</taxon>
        <taxon>Enterococcus</taxon>
    </lineage>
</organism>
<dbReference type="InterPro" id="IPR013024">
    <property type="entry name" value="GGCT-like"/>
</dbReference>
<dbReference type="STRING" id="328396.RU93_GL001893"/>
<evidence type="ECO:0000313" key="2">
    <source>
        <dbReference type="EMBL" id="OJG11020.1"/>
    </source>
</evidence>
<feature type="domain" description="Gamma-glutamylcyclotransferase AIG2-like" evidence="1">
    <location>
        <begin position="11"/>
        <end position="143"/>
    </location>
</feature>
<accession>A0A1L8QU47</accession>
<evidence type="ECO:0000259" key="1">
    <source>
        <dbReference type="Pfam" id="PF06094"/>
    </source>
</evidence>
<comment type="caution">
    <text evidence="2">The sequence shown here is derived from an EMBL/GenBank/DDBJ whole genome shotgun (WGS) entry which is preliminary data.</text>
</comment>
<dbReference type="RefSeq" id="WP_071874603.1">
    <property type="nucleotide sequence ID" value="NZ_JBHSHF010000019.1"/>
</dbReference>
<name>A0A1L8QU47_9ENTE</name>
<dbReference type="Pfam" id="PF06094">
    <property type="entry name" value="GGACT"/>
    <property type="match status" value="1"/>
</dbReference>
<dbReference type="Proteomes" id="UP000182149">
    <property type="component" value="Unassembled WGS sequence"/>
</dbReference>
<reference evidence="2 3" key="1">
    <citation type="submission" date="2014-12" db="EMBL/GenBank/DDBJ databases">
        <title>Draft genome sequences of 29 type strains of Enterococci.</title>
        <authorList>
            <person name="Zhong Z."/>
            <person name="Sun Z."/>
            <person name="Liu W."/>
            <person name="Zhang W."/>
            <person name="Zhang H."/>
        </authorList>
    </citation>
    <scope>NUCLEOTIDE SEQUENCE [LARGE SCALE GENOMIC DNA]</scope>
    <source>
        <strain evidence="2 3">DSM 17690</strain>
    </source>
</reference>